<evidence type="ECO:0000256" key="7">
    <source>
        <dbReference type="ARBA" id="ARBA00022840"/>
    </source>
</evidence>
<keyword evidence="7" id="KW-0067">ATP-binding</keyword>
<evidence type="ECO:0000259" key="10">
    <source>
        <dbReference type="PROSITE" id="PS50112"/>
    </source>
</evidence>
<sequence>MTSRIGDFFSVDYMPHGHCYLWKPEILWLNVISDALIASAYFTIPFVLYLFVKKREDLKFGWIFHLFSAFIFLCGVTHLFGIYTVWQGAYGYHGLAKLVTAIVSVSTAYALISLLPKALALPGPADYAREKERAYRAELEKLALENEKEKMQTVRMAVEGSPFGKLVTDARGEIVLTNSALCELFGYQEKELLGQHVNMLLPPELRDGHRQQVAEITQGQRSAGLMTSRLVYGQARDGGKIPVEVTLHRGELNGKIKVFATVVDISERLNYESRLLEANARFERVLSGARDAPWEWNVRQDSNWFSPRFHELLGWPGDIPKRLDTWLAHIHPEHRQRVEQHLQDHLRGNSKYDINYLGLAADGTYHWFNTRGGSVRDEQGEVVLMSGVISDVQEEKEMEAALLDKSEFLESVFTGSSGGILVFDKKDRELVVSAANERFSQLLGCQRSEIEGLKLSTLLERGYDGALSKLSSHIDQLASTDTGRTHSLIHEDPSHSWVQLDIHPLQDDSGQIDRIIISSSDVTELKLAEQRLENTLQEKVSLLNEVHHRVKNNLQIVSSLMDIQSRQVKAEDVALMNDLKNRVRAMALIHELLYQTDDLASVNLETYVGKLVSLIGDTLYQGQGDAMNCQLITPPQAIQVSINRMVPLGLLICEAVTNAFKYAFQEGQGRLEVNLSRQEQKICISIRDNGPGFDIRLFEQASLSRHLGFTLMKTFAKQAGFDIKLSVEQGTRIDLIERP</sequence>
<keyword evidence="9" id="KW-0812">Transmembrane</keyword>
<keyword evidence="6" id="KW-0418">Kinase</keyword>
<feature type="transmembrane region" description="Helical" evidence="9">
    <location>
        <begin position="26"/>
        <end position="51"/>
    </location>
</feature>
<evidence type="ECO:0000256" key="5">
    <source>
        <dbReference type="ARBA" id="ARBA00022741"/>
    </source>
</evidence>
<reference evidence="12" key="1">
    <citation type="submission" date="2021-03" db="EMBL/GenBank/DDBJ databases">
        <title>novel species isolated from a fishpond in China.</title>
        <authorList>
            <person name="Lu H."/>
            <person name="Cai Z."/>
        </authorList>
    </citation>
    <scope>NUCLEOTIDE SEQUENCE</scope>
    <source>
        <strain evidence="12">JCM 30855</strain>
    </source>
</reference>
<organism evidence="12 13">
    <name type="scientific">Bowmanella dokdonensis</name>
    <dbReference type="NCBI Taxonomy" id="751969"/>
    <lineage>
        <taxon>Bacteria</taxon>
        <taxon>Pseudomonadati</taxon>
        <taxon>Pseudomonadota</taxon>
        <taxon>Gammaproteobacteria</taxon>
        <taxon>Alteromonadales</taxon>
        <taxon>Alteromonadaceae</taxon>
        <taxon>Bowmanella</taxon>
    </lineage>
</organism>
<dbReference type="GO" id="GO:0004673">
    <property type="term" value="F:protein histidine kinase activity"/>
    <property type="evidence" value="ECO:0007669"/>
    <property type="project" value="UniProtKB-EC"/>
</dbReference>
<dbReference type="InterPro" id="IPR011495">
    <property type="entry name" value="Sig_transdc_His_kin_sub2_dim/P"/>
</dbReference>
<dbReference type="Pfam" id="PF02518">
    <property type="entry name" value="HATPase_c"/>
    <property type="match status" value="1"/>
</dbReference>
<comment type="catalytic activity">
    <reaction evidence="1">
        <text>ATP + protein L-histidine = ADP + protein N-phospho-L-histidine.</text>
        <dbReference type="EC" id="2.7.13.3"/>
    </reaction>
</comment>
<dbReference type="Pfam" id="PF07568">
    <property type="entry name" value="HisKA_2"/>
    <property type="match status" value="1"/>
</dbReference>
<dbReference type="InterPro" id="IPR035965">
    <property type="entry name" value="PAS-like_dom_sf"/>
</dbReference>
<keyword evidence="5" id="KW-0547">Nucleotide-binding</keyword>
<dbReference type="GO" id="GO:0005524">
    <property type="term" value="F:ATP binding"/>
    <property type="evidence" value="ECO:0007669"/>
    <property type="project" value="UniProtKB-KW"/>
</dbReference>
<dbReference type="Gene3D" id="3.30.450.20">
    <property type="entry name" value="PAS domain"/>
    <property type="match status" value="3"/>
</dbReference>
<evidence type="ECO:0000256" key="4">
    <source>
        <dbReference type="ARBA" id="ARBA00022679"/>
    </source>
</evidence>
<dbReference type="Proteomes" id="UP000664654">
    <property type="component" value="Unassembled WGS sequence"/>
</dbReference>
<evidence type="ECO:0000256" key="2">
    <source>
        <dbReference type="ARBA" id="ARBA00012438"/>
    </source>
</evidence>
<dbReference type="CDD" id="cd00130">
    <property type="entry name" value="PAS"/>
    <property type="match status" value="3"/>
</dbReference>
<dbReference type="InterPro" id="IPR013656">
    <property type="entry name" value="PAS_4"/>
</dbReference>
<dbReference type="RefSeq" id="WP_206572980.1">
    <property type="nucleotide sequence ID" value="NZ_JAFKCV010000003.1"/>
</dbReference>
<evidence type="ECO:0000256" key="8">
    <source>
        <dbReference type="ARBA" id="ARBA00023026"/>
    </source>
</evidence>
<proteinExistence type="predicted"/>
<feature type="transmembrane region" description="Helical" evidence="9">
    <location>
        <begin position="92"/>
        <end position="112"/>
    </location>
</feature>
<evidence type="ECO:0000256" key="9">
    <source>
        <dbReference type="SAM" id="Phobius"/>
    </source>
</evidence>
<feature type="domain" description="PAC" evidence="11">
    <location>
        <begin position="482"/>
        <end position="534"/>
    </location>
</feature>
<keyword evidence="9" id="KW-0472">Membrane</keyword>
<keyword evidence="9" id="KW-1133">Transmembrane helix</keyword>
<dbReference type="PROSITE" id="PS50113">
    <property type="entry name" value="PAC"/>
    <property type="match status" value="2"/>
</dbReference>
<evidence type="ECO:0000313" key="13">
    <source>
        <dbReference type="Proteomes" id="UP000664654"/>
    </source>
</evidence>
<dbReference type="PROSITE" id="PS50112">
    <property type="entry name" value="PAS"/>
    <property type="match status" value="1"/>
</dbReference>
<dbReference type="InterPro" id="IPR000014">
    <property type="entry name" value="PAS"/>
</dbReference>
<evidence type="ECO:0000313" key="12">
    <source>
        <dbReference type="EMBL" id="MBN7824864.1"/>
    </source>
</evidence>
<dbReference type="PANTHER" id="PTHR41523:SF8">
    <property type="entry name" value="ETHYLENE RESPONSE SENSOR PROTEIN"/>
    <property type="match status" value="1"/>
</dbReference>
<dbReference type="SMART" id="SM00091">
    <property type="entry name" value="PAS"/>
    <property type="match status" value="3"/>
</dbReference>
<feature type="domain" description="PAS" evidence="10">
    <location>
        <begin position="150"/>
        <end position="220"/>
    </location>
</feature>
<dbReference type="Pfam" id="PF25487">
    <property type="entry name" value="ETR1_N"/>
    <property type="match status" value="1"/>
</dbReference>
<dbReference type="NCBIfam" id="TIGR00229">
    <property type="entry name" value="sensory_box"/>
    <property type="match status" value="3"/>
</dbReference>
<dbReference type="InterPro" id="IPR013767">
    <property type="entry name" value="PAS_fold"/>
</dbReference>
<gene>
    <name evidence="12" type="ORF">J0A66_06445</name>
</gene>
<dbReference type="InterPro" id="IPR001610">
    <property type="entry name" value="PAC"/>
</dbReference>
<keyword evidence="4" id="KW-0808">Transferase</keyword>
<name>A0A939IQB7_9ALTE</name>
<dbReference type="GO" id="GO:0006355">
    <property type="term" value="P:regulation of DNA-templated transcription"/>
    <property type="evidence" value="ECO:0007669"/>
    <property type="project" value="InterPro"/>
</dbReference>
<evidence type="ECO:0000256" key="3">
    <source>
        <dbReference type="ARBA" id="ARBA00022553"/>
    </source>
</evidence>
<feature type="transmembrane region" description="Helical" evidence="9">
    <location>
        <begin position="63"/>
        <end position="86"/>
    </location>
</feature>
<keyword evidence="8" id="KW-0843">Virulence</keyword>
<dbReference type="SUPFAM" id="SSF55785">
    <property type="entry name" value="PYP-like sensor domain (PAS domain)"/>
    <property type="match status" value="3"/>
</dbReference>
<evidence type="ECO:0000259" key="11">
    <source>
        <dbReference type="PROSITE" id="PS50113"/>
    </source>
</evidence>
<dbReference type="Pfam" id="PF08448">
    <property type="entry name" value="PAS_4"/>
    <property type="match status" value="1"/>
</dbReference>
<dbReference type="EC" id="2.7.13.3" evidence="2"/>
<dbReference type="SMART" id="SM00387">
    <property type="entry name" value="HATPase_c"/>
    <property type="match status" value="1"/>
</dbReference>
<comment type="caution">
    <text evidence="12">The sequence shown here is derived from an EMBL/GenBank/DDBJ whole genome shotgun (WGS) entry which is preliminary data.</text>
</comment>
<dbReference type="Gene3D" id="3.30.565.10">
    <property type="entry name" value="Histidine kinase-like ATPase, C-terminal domain"/>
    <property type="match status" value="1"/>
</dbReference>
<dbReference type="Pfam" id="PF00989">
    <property type="entry name" value="PAS"/>
    <property type="match status" value="1"/>
</dbReference>
<feature type="domain" description="PAC" evidence="11">
    <location>
        <begin position="350"/>
        <end position="404"/>
    </location>
</feature>
<dbReference type="SUPFAM" id="SSF55874">
    <property type="entry name" value="ATPase domain of HSP90 chaperone/DNA topoisomerase II/histidine kinase"/>
    <property type="match status" value="1"/>
</dbReference>
<keyword evidence="13" id="KW-1185">Reference proteome</keyword>
<accession>A0A939IQB7</accession>
<evidence type="ECO:0000256" key="6">
    <source>
        <dbReference type="ARBA" id="ARBA00022777"/>
    </source>
</evidence>
<protein>
    <recommendedName>
        <fullName evidence="2">histidine kinase</fullName>
        <ecNumber evidence="2">2.7.13.3</ecNumber>
    </recommendedName>
</protein>
<dbReference type="InterPro" id="IPR058544">
    <property type="entry name" value="ETR1_N"/>
</dbReference>
<dbReference type="InterPro" id="IPR036890">
    <property type="entry name" value="HATPase_C_sf"/>
</dbReference>
<evidence type="ECO:0000256" key="1">
    <source>
        <dbReference type="ARBA" id="ARBA00000085"/>
    </source>
</evidence>
<dbReference type="SMART" id="SM00086">
    <property type="entry name" value="PAC"/>
    <property type="match status" value="3"/>
</dbReference>
<dbReference type="Pfam" id="PF08447">
    <property type="entry name" value="PAS_3"/>
    <property type="match status" value="1"/>
</dbReference>
<dbReference type="AlphaFoldDB" id="A0A939IQB7"/>
<keyword evidence="3" id="KW-0597">Phosphoprotein</keyword>
<dbReference type="InterPro" id="IPR000700">
    <property type="entry name" value="PAS-assoc_C"/>
</dbReference>
<dbReference type="EMBL" id="JAFKCV010000003">
    <property type="protein sequence ID" value="MBN7824864.1"/>
    <property type="molecule type" value="Genomic_DNA"/>
</dbReference>
<dbReference type="InterPro" id="IPR003594">
    <property type="entry name" value="HATPase_dom"/>
</dbReference>
<dbReference type="InterPro" id="IPR013655">
    <property type="entry name" value="PAS_fold_3"/>
</dbReference>
<dbReference type="PANTHER" id="PTHR41523">
    <property type="entry name" value="TWO-COMPONENT SYSTEM SENSOR PROTEIN"/>
    <property type="match status" value="1"/>
</dbReference>